<dbReference type="InterPro" id="IPR050833">
    <property type="entry name" value="Poly_Biosynth_Transport"/>
</dbReference>
<gene>
    <name evidence="7" type="ORF">IGS68_33135</name>
</gene>
<dbReference type="RefSeq" id="WP_201083064.1">
    <property type="nucleotide sequence ID" value="NZ_CP067422.1"/>
</dbReference>
<keyword evidence="2" id="KW-1003">Cell membrane</keyword>
<feature type="transmembrane region" description="Helical" evidence="6">
    <location>
        <begin position="151"/>
        <end position="173"/>
    </location>
</feature>
<keyword evidence="7" id="KW-0614">Plasmid</keyword>
<dbReference type="EMBL" id="CP067422">
    <property type="protein sequence ID" value="QQP93469.1"/>
    <property type="molecule type" value="Genomic_DNA"/>
</dbReference>
<feature type="transmembrane region" description="Helical" evidence="6">
    <location>
        <begin position="328"/>
        <end position="349"/>
    </location>
</feature>
<geneLocation type="plasmid" evidence="7 8">
    <name>pTT6-2</name>
</geneLocation>
<reference evidence="7" key="1">
    <citation type="submission" date="2021-02" db="EMBL/GenBank/DDBJ databases">
        <title>Skermanella TT6 skin isolate.</title>
        <authorList>
            <person name="Lee K."/>
            <person name="Ganzorig M."/>
        </authorList>
    </citation>
    <scope>NUCLEOTIDE SEQUENCE</scope>
    <source>
        <strain evidence="7">TT6</strain>
    </source>
</reference>
<feature type="transmembrane region" description="Helical" evidence="6">
    <location>
        <begin position="387"/>
        <end position="412"/>
    </location>
</feature>
<feature type="transmembrane region" description="Helical" evidence="6">
    <location>
        <begin position="85"/>
        <end position="107"/>
    </location>
</feature>
<feature type="transmembrane region" description="Helical" evidence="6">
    <location>
        <begin position="119"/>
        <end position="139"/>
    </location>
</feature>
<dbReference type="PANTHER" id="PTHR30250:SF11">
    <property type="entry name" value="O-ANTIGEN TRANSPORTER-RELATED"/>
    <property type="match status" value="1"/>
</dbReference>
<name>A0ABX7BJP6_9PROT</name>
<keyword evidence="8" id="KW-1185">Reference proteome</keyword>
<feature type="transmembrane region" description="Helical" evidence="6">
    <location>
        <begin position="53"/>
        <end position="73"/>
    </location>
</feature>
<accession>A0ABX7BJP6</accession>
<protein>
    <submittedName>
        <fullName evidence="7">Oligosaccharide flippase family protein</fullName>
    </submittedName>
</protein>
<feature type="transmembrane region" description="Helical" evidence="6">
    <location>
        <begin position="185"/>
        <end position="202"/>
    </location>
</feature>
<feature type="transmembrane region" description="Helical" evidence="6">
    <location>
        <begin position="20"/>
        <end position="41"/>
    </location>
</feature>
<dbReference type="Pfam" id="PF13440">
    <property type="entry name" value="Polysacc_synt_3"/>
    <property type="match status" value="1"/>
</dbReference>
<proteinExistence type="predicted"/>
<feature type="transmembrane region" description="Helical" evidence="6">
    <location>
        <begin position="298"/>
        <end position="322"/>
    </location>
</feature>
<feature type="transmembrane region" description="Helical" evidence="6">
    <location>
        <begin position="223"/>
        <end position="248"/>
    </location>
</feature>
<evidence type="ECO:0000256" key="1">
    <source>
        <dbReference type="ARBA" id="ARBA00004651"/>
    </source>
</evidence>
<evidence type="ECO:0000256" key="3">
    <source>
        <dbReference type="ARBA" id="ARBA00022692"/>
    </source>
</evidence>
<feature type="transmembrane region" description="Helical" evidence="6">
    <location>
        <begin position="254"/>
        <end position="277"/>
    </location>
</feature>
<evidence type="ECO:0000256" key="6">
    <source>
        <dbReference type="SAM" id="Phobius"/>
    </source>
</evidence>
<keyword evidence="5 6" id="KW-0472">Membrane</keyword>
<evidence type="ECO:0000256" key="4">
    <source>
        <dbReference type="ARBA" id="ARBA00022989"/>
    </source>
</evidence>
<evidence type="ECO:0000256" key="5">
    <source>
        <dbReference type="ARBA" id="ARBA00023136"/>
    </source>
</evidence>
<evidence type="ECO:0000313" key="8">
    <source>
        <dbReference type="Proteomes" id="UP000595197"/>
    </source>
</evidence>
<evidence type="ECO:0000256" key="2">
    <source>
        <dbReference type="ARBA" id="ARBA00022475"/>
    </source>
</evidence>
<dbReference type="Proteomes" id="UP000595197">
    <property type="component" value="Plasmid pTT6-2"/>
</dbReference>
<evidence type="ECO:0000313" key="7">
    <source>
        <dbReference type="EMBL" id="QQP93469.1"/>
    </source>
</evidence>
<keyword evidence="3 6" id="KW-0812">Transmembrane</keyword>
<feature type="transmembrane region" description="Helical" evidence="6">
    <location>
        <begin position="361"/>
        <end position="381"/>
    </location>
</feature>
<dbReference type="PANTHER" id="PTHR30250">
    <property type="entry name" value="PST FAMILY PREDICTED COLANIC ACID TRANSPORTER"/>
    <property type="match status" value="1"/>
</dbReference>
<organism evidence="7 8">
    <name type="scientific">Skermanella cutis</name>
    <dbReference type="NCBI Taxonomy" id="2775420"/>
    <lineage>
        <taxon>Bacteria</taxon>
        <taxon>Pseudomonadati</taxon>
        <taxon>Pseudomonadota</taxon>
        <taxon>Alphaproteobacteria</taxon>
        <taxon>Rhodospirillales</taxon>
        <taxon>Azospirillaceae</taxon>
        <taxon>Skermanella</taxon>
    </lineage>
</organism>
<comment type="subcellular location">
    <subcellularLocation>
        <location evidence="1">Cell membrane</location>
        <topology evidence="1">Multi-pass membrane protein</topology>
    </subcellularLocation>
</comment>
<keyword evidence="4 6" id="KW-1133">Transmembrane helix</keyword>
<sequence length="435" mass="46365">MKALRFIFGGGSTAAAVQTFGARVIILGMNLLTGIVTANLLGPEGRGEQGAMALWPSVLMPILAIGLPMSLVYNWRKSERFGPDFFYAAIAVSLAVGTVGGGAAALAMPWLLGGYDPEVVAGAQGLVLLMPFMLCNTLVYSVYEALGRFRWINIVMLGQTLATLVLLAVLGWMGELTAVRSAYCYALPPLVLALVSGLRLLPRLPVRLRHLRGTVRRLHGYGWRSYGIEFMGVISSYIDQLLLVALLAPAELGLYVVAASLARMLHMISGSAAVVLFPKVAAQPLDDVITYVSLSSRVATTATGLLAIGIALVAPVMLPFIYGADFAPATRIFPILLAEAVLTGSIRIIGQGFMGAGRPGVIAWAQGVGLACVVPLLWVLVPAYGVMGAAASMLLATIVRLAFIAVAYELLLSRRMPGLIMRRSDVNFLYRRFVN</sequence>